<name>A0A1J4KCX4_9EUKA</name>
<keyword evidence="4" id="KW-1185">Reference proteome</keyword>
<dbReference type="VEuPathDB" id="TrichDB:TRFO_21841"/>
<dbReference type="EMBL" id="MLAK01000643">
    <property type="protein sequence ID" value="OHT09279.1"/>
    <property type="molecule type" value="Genomic_DNA"/>
</dbReference>
<sequence length="267" mass="31840">MFVWGLLILILAFFLFCYFILNQSTILFIRDFVNWLQPHPNLLIKGETQRHSDEEDLSFSTMPVRKCSRNFQSSISESRYSFVKRKNNYQLPQTDFLSAIQHFQNHEETQNAPFKNTLPQSETNISRYSESGFNYSNPQPFPKHAPQSAPAFVSKQAENISPVIENDVKFEGKIDFDSPTKEFIRKREEENKKKINNENGRYFHDNSHKSYNDKKNRNFNRNNQKFNNQEQSQDNEQRELSPELPKRNYQNRNTYRSYKDRNQNGRQ</sequence>
<evidence type="ECO:0000313" key="3">
    <source>
        <dbReference type="EMBL" id="OHT09279.1"/>
    </source>
</evidence>
<proteinExistence type="predicted"/>
<feature type="region of interest" description="Disordered" evidence="1">
    <location>
        <begin position="188"/>
        <end position="267"/>
    </location>
</feature>
<accession>A0A1J4KCX4</accession>
<feature type="compositionally biased region" description="Polar residues" evidence="1">
    <location>
        <begin position="128"/>
        <end position="138"/>
    </location>
</feature>
<evidence type="ECO:0000256" key="2">
    <source>
        <dbReference type="SAM" id="Phobius"/>
    </source>
</evidence>
<dbReference type="Proteomes" id="UP000179807">
    <property type="component" value="Unassembled WGS sequence"/>
</dbReference>
<dbReference type="AlphaFoldDB" id="A0A1J4KCX4"/>
<dbReference type="RefSeq" id="XP_068362415.1">
    <property type="nucleotide sequence ID" value="XM_068502219.1"/>
</dbReference>
<keyword evidence="2" id="KW-0472">Membrane</keyword>
<evidence type="ECO:0000313" key="4">
    <source>
        <dbReference type="Proteomes" id="UP000179807"/>
    </source>
</evidence>
<dbReference type="GeneID" id="94836923"/>
<evidence type="ECO:0000256" key="1">
    <source>
        <dbReference type="SAM" id="MobiDB-lite"/>
    </source>
</evidence>
<feature type="compositionally biased region" description="Basic and acidic residues" evidence="1">
    <location>
        <begin position="188"/>
        <end position="216"/>
    </location>
</feature>
<reference evidence="3" key="1">
    <citation type="submission" date="2016-10" db="EMBL/GenBank/DDBJ databases">
        <authorList>
            <person name="Benchimol M."/>
            <person name="Almeida L.G."/>
            <person name="Vasconcelos A.T."/>
            <person name="Perreira-Neves A."/>
            <person name="Rosa I.A."/>
            <person name="Tasca T."/>
            <person name="Bogo M.R."/>
            <person name="de Souza W."/>
        </authorList>
    </citation>
    <scope>NUCLEOTIDE SEQUENCE [LARGE SCALE GENOMIC DNA]</scope>
    <source>
        <strain evidence="3">K</strain>
    </source>
</reference>
<feature type="compositionally biased region" description="Basic and acidic residues" evidence="1">
    <location>
        <begin position="257"/>
        <end position="267"/>
    </location>
</feature>
<comment type="caution">
    <text evidence="3">The sequence shown here is derived from an EMBL/GenBank/DDBJ whole genome shotgun (WGS) entry which is preliminary data.</text>
</comment>
<feature type="compositionally biased region" description="Low complexity" evidence="1">
    <location>
        <begin position="219"/>
        <end position="229"/>
    </location>
</feature>
<feature type="transmembrane region" description="Helical" evidence="2">
    <location>
        <begin position="6"/>
        <end position="29"/>
    </location>
</feature>
<feature type="region of interest" description="Disordered" evidence="1">
    <location>
        <begin position="128"/>
        <end position="151"/>
    </location>
</feature>
<feature type="compositionally biased region" description="Basic and acidic residues" evidence="1">
    <location>
        <begin position="235"/>
        <end position="246"/>
    </location>
</feature>
<gene>
    <name evidence="3" type="ORF">TRFO_21841</name>
</gene>
<protein>
    <submittedName>
        <fullName evidence="3">Uncharacterized protein</fullName>
    </submittedName>
</protein>
<keyword evidence="2" id="KW-1133">Transmembrane helix</keyword>
<organism evidence="3 4">
    <name type="scientific">Tritrichomonas foetus</name>
    <dbReference type="NCBI Taxonomy" id="1144522"/>
    <lineage>
        <taxon>Eukaryota</taxon>
        <taxon>Metamonada</taxon>
        <taxon>Parabasalia</taxon>
        <taxon>Tritrichomonadida</taxon>
        <taxon>Tritrichomonadidae</taxon>
        <taxon>Tritrichomonas</taxon>
    </lineage>
</organism>
<keyword evidence="2" id="KW-0812">Transmembrane</keyword>